<dbReference type="GO" id="GO:0005886">
    <property type="term" value="C:plasma membrane"/>
    <property type="evidence" value="ECO:0007669"/>
    <property type="project" value="UniProtKB-SubCell"/>
</dbReference>
<feature type="transmembrane region" description="Helical" evidence="8">
    <location>
        <begin position="178"/>
        <end position="195"/>
    </location>
</feature>
<dbReference type="GO" id="GO:0009401">
    <property type="term" value="P:phosphoenolpyruvate-dependent sugar phosphotransferase system"/>
    <property type="evidence" value="ECO:0007669"/>
    <property type="project" value="InterPro"/>
</dbReference>
<reference evidence="10 11" key="1">
    <citation type="submission" date="2014-09" db="EMBL/GenBank/DDBJ databases">
        <title>Vibrio maritimus JCM 19240. (C210) whole genome shotgun sequence.</title>
        <authorList>
            <person name="Sawabe T."/>
            <person name="Meirelles P."/>
            <person name="Nakanishi M."/>
            <person name="Sayaka M."/>
            <person name="Hattori M."/>
            <person name="Ohkuma M."/>
        </authorList>
    </citation>
    <scope>NUCLEOTIDE SEQUENCE [LARGE SCALE GENOMIC DNA]</scope>
    <source>
        <strain evidence="10 11">JCM 19240</strain>
    </source>
</reference>
<keyword evidence="10" id="KW-0808">Transferase</keyword>
<feature type="transmembrane region" description="Helical" evidence="8">
    <location>
        <begin position="32"/>
        <end position="50"/>
    </location>
</feature>
<keyword evidence="3" id="KW-1003">Cell membrane</keyword>
<dbReference type="InterPro" id="IPR003352">
    <property type="entry name" value="PTS_EIIC"/>
</dbReference>
<proteinExistence type="predicted"/>
<keyword evidence="11" id="KW-1185">Reference proteome</keyword>
<dbReference type="EC" id="2.7.1.69" evidence="10"/>
<feature type="transmembrane region" description="Helical" evidence="8">
    <location>
        <begin position="131"/>
        <end position="157"/>
    </location>
</feature>
<evidence type="ECO:0000256" key="7">
    <source>
        <dbReference type="ARBA" id="ARBA00023136"/>
    </source>
</evidence>
<evidence type="ECO:0000313" key="10">
    <source>
        <dbReference type="EMBL" id="GAL31956.1"/>
    </source>
</evidence>
<evidence type="ECO:0000313" key="11">
    <source>
        <dbReference type="Proteomes" id="UP000029224"/>
    </source>
</evidence>
<keyword evidence="6 8" id="KW-1133">Transmembrane helix</keyword>
<keyword evidence="2" id="KW-0813">Transport</keyword>
<feature type="domain" description="PTS EIIC type-3" evidence="9">
    <location>
        <begin position="8"/>
        <end position="303"/>
    </location>
</feature>
<keyword evidence="4" id="KW-0762">Sugar transport</keyword>
<dbReference type="PROSITE" id="PS51105">
    <property type="entry name" value="PTS_EIIC_TYPE_3"/>
    <property type="match status" value="1"/>
</dbReference>
<sequence length="303" mass="33710">MKALFDFLENTLTPIAGRLATQKHVCAIRDGFIGAMPFMIVGSFLLVFAFPPFTEDTTFAIGKLWVGLSSSYFDEIMTPFNMSMGIMSCYISACIAYNLAQSYKLDAMPTAMLSLMSFLLVAAPMKDGALSAAYLGGTGIFTAILVAIFVTELTRFLKVKNIGFRMPEQVPDKIRQSFNLLIPAMIVIVTIYTELGDSEQLRHATAGCDYGSVPAFGFSIRYIASYLISGVGGSHIVVCRYPWFCHCQWHHGAILALQPWAKPRSISGRYSTTSCFHRTFLDLLYRSWWFRCNLCSGSTLLEE</sequence>
<dbReference type="GO" id="GO:0008982">
    <property type="term" value="F:protein-N(PI)-phosphohistidine-sugar phosphotransferase activity"/>
    <property type="evidence" value="ECO:0007669"/>
    <property type="project" value="InterPro"/>
</dbReference>
<evidence type="ECO:0000256" key="2">
    <source>
        <dbReference type="ARBA" id="ARBA00022448"/>
    </source>
</evidence>
<feature type="transmembrane region" description="Helical" evidence="8">
    <location>
        <begin position="80"/>
        <end position="100"/>
    </location>
</feature>
<keyword evidence="7 8" id="KW-0472">Membrane</keyword>
<dbReference type="Proteomes" id="UP000029224">
    <property type="component" value="Unassembled WGS sequence"/>
</dbReference>
<evidence type="ECO:0000256" key="8">
    <source>
        <dbReference type="SAM" id="Phobius"/>
    </source>
</evidence>
<evidence type="ECO:0000256" key="3">
    <source>
        <dbReference type="ARBA" id="ARBA00022475"/>
    </source>
</evidence>
<evidence type="ECO:0000256" key="5">
    <source>
        <dbReference type="ARBA" id="ARBA00022692"/>
    </source>
</evidence>
<accession>A0A090SW91</accession>
<comment type="caution">
    <text evidence="10">The sequence shown here is derived from an EMBL/GenBank/DDBJ whole genome shotgun (WGS) entry which is preliminary data.</text>
</comment>
<gene>
    <name evidence="10" type="ORF">JCM19240_5387</name>
</gene>
<organism evidence="10 11">
    <name type="scientific">Vibrio maritimus</name>
    <dbReference type="NCBI Taxonomy" id="990268"/>
    <lineage>
        <taxon>Bacteria</taxon>
        <taxon>Pseudomonadati</taxon>
        <taxon>Pseudomonadota</taxon>
        <taxon>Gammaproteobacteria</taxon>
        <taxon>Vibrionales</taxon>
        <taxon>Vibrionaceae</taxon>
        <taxon>Vibrio</taxon>
    </lineage>
</organism>
<reference evidence="10 11" key="2">
    <citation type="submission" date="2014-09" db="EMBL/GenBank/DDBJ databases">
        <authorList>
            <consortium name="NBRP consortium"/>
            <person name="Sawabe T."/>
            <person name="Meirelles P."/>
            <person name="Nakanishi M."/>
            <person name="Sayaka M."/>
            <person name="Hattori M."/>
            <person name="Ohkuma M."/>
        </authorList>
    </citation>
    <scope>NUCLEOTIDE SEQUENCE [LARGE SCALE GENOMIC DNA]</scope>
    <source>
        <strain evidence="10 11">JCM 19240</strain>
    </source>
</reference>
<evidence type="ECO:0000256" key="4">
    <source>
        <dbReference type="ARBA" id="ARBA00022597"/>
    </source>
</evidence>
<name>A0A090SW91_9VIBR</name>
<evidence type="ECO:0000256" key="1">
    <source>
        <dbReference type="ARBA" id="ARBA00004651"/>
    </source>
</evidence>
<dbReference type="PANTHER" id="PTHR33989:SF4">
    <property type="entry name" value="PTS SYSTEM N,N'-DIACETYLCHITOBIOSE-SPECIFIC EIIC COMPONENT"/>
    <property type="match status" value="1"/>
</dbReference>
<protein>
    <submittedName>
        <fullName evidence="10">PTS systemcellobiose-specific IIC component</fullName>
        <ecNumber evidence="10">2.7.1.69</ecNumber>
    </submittedName>
</protein>
<dbReference type="EMBL" id="BBMT01000001">
    <property type="protein sequence ID" value="GAL31956.1"/>
    <property type="molecule type" value="Genomic_DNA"/>
</dbReference>
<comment type="subcellular location">
    <subcellularLocation>
        <location evidence="1">Cell membrane</location>
        <topology evidence="1">Multi-pass membrane protein</topology>
    </subcellularLocation>
</comment>
<dbReference type="InterPro" id="IPR051088">
    <property type="entry name" value="PTS_Sugar-EIIC/EIIB"/>
</dbReference>
<dbReference type="AlphaFoldDB" id="A0A090SW91"/>
<evidence type="ECO:0000259" key="9">
    <source>
        <dbReference type="PROSITE" id="PS51105"/>
    </source>
</evidence>
<keyword evidence="5 8" id="KW-0812">Transmembrane</keyword>
<dbReference type="InterPro" id="IPR004501">
    <property type="entry name" value="PTS_EIIC_3"/>
</dbReference>
<evidence type="ECO:0000256" key="6">
    <source>
        <dbReference type="ARBA" id="ARBA00022989"/>
    </source>
</evidence>
<feature type="transmembrane region" description="Helical" evidence="8">
    <location>
        <begin position="107"/>
        <end position="125"/>
    </location>
</feature>
<dbReference type="Pfam" id="PF02378">
    <property type="entry name" value="PTS_EIIC"/>
    <property type="match status" value="1"/>
</dbReference>
<dbReference type="PANTHER" id="PTHR33989">
    <property type="match status" value="1"/>
</dbReference>